<dbReference type="CDD" id="cd00207">
    <property type="entry name" value="fer2"/>
    <property type="match status" value="1"/>
</dbReference>
<comment type="cofactor">
    <cofactor evidence="1">
        <name>[4Fe-4S] cluster</name>
        <dbReference type="ChEBI" id="CHEBI:49883"/>
    </cofactor>
</comment>
<dbReference type="Gene3D" id="3.40.50.740">
    <property type="match status" value="1"/>
</dbReference>
<evidence type="ECO:0000259" key="19">
    <source>
        <dbReference type="PROSITE" id="PS51669"/>
    </source>
</evidence>
<evidence type="ECO:0000256" key="4">
    <source>
        <dbReference type="ARBA" id="ARBA00022485"/>
    </source>
</evidence>
<dbReference type="InterPro" id="IPR009010">
    <property type="entry name" value="Asp_de-COase-like_dom_sf"/>
</dbReference>
<keyword evidence="10" id="KW-0411">Iron-sulfur</keyword>
<dbReference type="PROSITE" id="PS00641">
    <property type="entry name" value="COMPLEX1_75K_1"/>
    <property type="match status" value="1"/>
</dbReference>
<evidence type="ECO:0000313" key="21">
    <source>
        <dbReference type="EMBL" id="SDJ82793.1"/>
    </source>
</evidence>
<feature type="domain" description="4Fe-4S His(Cys)3-ligated-type" evidence="20">
    <location>
        <begin position="85"/>
        <end position="124"/>
    </location>
</feature>
<keyword evidence="22" id="KW-1185">Reference proteome</keyword>
<dbReference type="GO" id="GO:0046872">
    <property type="term" value="F:metal ion binding"/>
    <property type="evidence" value="ECO:0007669"/>
    <property type="project" value="UniProtKB-KW"/>
</dbReference>
<dbReference type="SUPFAM" id="SSF54292">
    <property type="entry name" value="2Fe-2S ferredoxin-like"/>
    <property type="match status" value="1"/>
</dbReference>
<dbReference type="GO" id="GO:0048038">
    <property type="term" value="F:quinone binding"/>
    <property type="evidence" value="ECO:0007669"/>
    <property type="project" value="UniProtKB-KW"/>
</dbReference>
<dbReference type="Pfam" id="PF22117">
    <property type="entry name" value="Fer4_Nqo3"/>
    <property type="match status" value="1"/>
</dbReference>
<evidence type="ECO:0000256" key="9">
    <source>
        <dbReference type="ARBA" id="ARBA00023004"/>
    </source>
</evidence>
<evidence type="ECO:0000256" key="3">
    <source>
        <dbReference type="ARBA" id="ARBA00019902"/>
    </source>
</evidence>
<dbReference type="EMBL" id="FNFH01000002">
    <property type="protein sequence ID" value="SDJ82793.1"/>
    <property type="molecule type" value="Genomic_DNA"/>
</dbReference>
<keyword evidence="5" id="KW-0001">2Fe-2S</keyword>
<evidence type="ECO:0000256" key="13">
    <source>
        <dbReference type="ARBA" id="ARBA00026021"/>
    </source>
</evidence>
<protein>
    <recommendedName>
        <fullName evidence="3">NADH-quinone oxidoreductase subunit G</fullName>
    </recommendedName>
    <alternativeName>
        <fullName evidence="14">NADH dehydrogenase I subunit G</fullName>
    </alternativeName>
    <alternativeName>
        <fullName evidence="15">NDH-1 subunit G</fullName>
    </alternativeName>
</protein>
<dbReference type="SUPFAM" id="SSF54862">
    <property type="entry name" value="4Fe-4S ferredoxins"/>
    <property type="match status" value="1"/>
</dbReference>
<dbReference type="GO" id="GO:0051537">
    <property type="term" value="F:2 iron, 2 sulfur cluster binding"/>
    <property type="evidence" value="ECO:0007669"/>
    <property type="project" value="UniProtKB-KW"/>
</dbReference>
<dbReference type="NCBIfam" id="TIGR01973">
    <property type="entry name" value="NuoG"/>
    <property type="match status" value="1"/>
</dbReference>
<dbReference type="FunFam" id="3.10.20.740:FF:000002">
    <property type="entry name" value="NADH-quinone oxidoreductase"/>
    <property type="match status" value="1"/>
</dbReference>
<dbReference type="InterPro" id="IPR054351">
    <property type="entry name" value="NADH_UbQ_OxRdtase_ferredoxin"/>
</dbReference>
<dbReference type="Pfam" id="PF04879">
    <property type="entry name" value="Molybdop_Fe4S4"/>
    <property type="match status" value="1"/>
</dbReference>
<dbReference type="SUPFAM" id="SSF50692">
    <property type="entry name" value="ADC-like"/>
    <property type="match status" value="1"/>
</dbReference>
<dbReference type="Pfam" id="PF10588">
    <property type="entry name" value="NADH-G_4Fe-4S_3"/>
    <property type="match status" value="1"/>
</dbReference>
<evidence type="ECO:0000256" key="15">
    <source>
        <dbReference type="ARBA" id="ARBA00032783"/>
    </source>
</evidence>
<comment type="catalytic activity">
    <reaction evidence="17">
        <text>a quinone + NADH + 5 H(+)(in) = a quinol + NAD(+) + 4 H(+)(out)</text>
        <dbReference type="Rhea" id="RHEA:57888"/>
        <dbReference type="ChEBI" id="CHEBI:15378"/>
        <dbReference type="ChEBI" id="CHEBI:24646"/>
        <dbReference type="ChEBI" id="CHEBI:57540"/>
        <dbReference type="ChEBI" id="CHEBI:57945"/>
        <dbReference type="ChEBI" id="CHEBI:132124"/>
    </reaction>
</comment>
<evidence type="ECO:0000256" key="12">
    <source>
        <dbReference type="ARBA" id="ARBA00023075"/>
    </source>
</evidence>
<evidence type="ECO:0000256" key="14">
    <source>
        <dbReference type="ARBA" id="ARBA00031577"/>
    </source>
</evidence>
<evidence type="ECO:0000256" key="10">
    <source>
        <dbReference type="ARBA" id="ARBA00023014"/>
    </source>
</evidence>
<keyword evidence="7" id="KW-0479">Metal-binding</keyword>
<dbReference type="InterPro" id="IPR001041">
    <property type="entry name" value="2Fe-2S_ferredoxin-type"/>
</dbReference>
<accession>A0A1G8WX66</accession>
<dbReference type="PROSITE" id="PS51669">
    <property type="entry name" value="4FE4S_MOW_BIS_MGD"/>
    <property type="match status" value="1"/>
</dbReference>
<evidence type="ECO:0000256" key="11">
    <source>
        <dbReference type="ARBA" id="ARBA00023027"/>
    </source>
</evidence>
<evidence type="ECO:0000256" key="17">
    <source>
        <dbReference type="ARBA" id="ARBA00047712"/>
    </source>
</evidence>
<dbReference type="GO" id="GO:0016020">
    <property type="term" value="C:membrane"/>
    <property type="evidence" value="ECO:0007669"/>
    <property type="project" value="InterPro"/>
</dbReference>
<evidence type="ECO:0000256" key="18">
    <source>
        <dbReference type="SAM" id="MobiDB-lite"/>
    </source>
</evidence>
<dbReference type="PANTHER" id="PTHR43105">
    <property type="entry name" value="RESPIRATORY NITRATE REDUCTASE"/>
    <property type="match status" value="1"/>
</dbReference>
<name>A0A1G8WX66_9GAMM</name>
<dbReference type="PROSITE" id="PS00642">
    <property type="entry name" value="COMPLEX1_75K_2"/>
    <property type="match status" value="1"/>
</dbReference>
<keyword evidence="12" id="KW-0830">Ubiquinone</keyword>
<dbReference type="Gene3D" id="2.40.40.20">
    <property type="match status" value="1"/>
</dbReference>
<sequence>MPKITIDGKHYEVDGEQNLLGTCLSLGLNLPYFCWHPAMGSVGACRQCAIVEYKDADDDDDDGKLVMGCMTPVKDGGIYSIGAETAREFRGGIIEDLMTNHPHDCPVCEEGGECHLQDMTEMSGHTYRRFRGLKRTHRNQYLGPFINHEMNRCIACYRCVRFYRDYAGGDDLDALGRNNQVYFGRQCDGRLESGFSGNLVEVCPTGVFTDQTFSRHFVRKWDLQTAPSICEHCAVGCNTAPGARHDFSGHGENLRRVVNFYNRDINGYFICDRGRFGYEYANSDRRIKRVLVARREEIIGSTAGRGDRLHREVEPPAALELLAGSILEAHRGQRQLIGIGSPRTSLENNFALRQLVGASNFYSGLDARELGLLQRLDRIQRDPRIHSPTIPEIENADAVLVLDEDISRTAPRIALALRQAARNRQKAHAQSLKIPLWQDASVRQLRGEASPIFIVGSRASYFLGDIAQENCLATPADTALFADRVASLVAGRDAAEYPLPDELLQLSERVADTLKNATRPLVISGCGSLDQDILAAAGKVAACLGEATGTPCATYLACPEANSLGLAQLFPEEEGSLDHLLQYLAQRQPESPPVSLLLLENDLYRRMPAESVETLFDSAAELILLDTLFQPCSRRADLVFPAAATPESQGSFVNSAGAMQRYYAVYEGAGYIQESWRWLVDAVNAPACRELSNESPAAALREWEHSHDVTEAIARTVPGLTRLSEVGPGEDFRIEGMKVARQSHRASGRTANRADQRVAERPPHQDPDSPFTFTMEGIQYAGASPLQANIWSPGWNSNQAIHKFQQGIGGRREGGDGNLVMDRIAGEMPAWDAPATAASASPHQPGEFRLVPVYRLFGSGELSNYSPSIAELAGKPLIQVSQPDASAFNIESGAILHLQLESGELALEAAVSDEMAVGVLGIPRGLKDAPELNSLLPATASVSRVEQPAQEEEI</sequence>
<keyword evidence="6" id="KW-0874">Quinone</keyword>
<evidence type="ECO:0000256" key="2">
    <source>
        <dbReference type="ARBA" id="ARBA00005404"/>
    </source>
</evidence>
<dbReference type="Pfam" id="PF13510">
    <property type="entry name" value="Fer2_4"/>
    <property type="match status" value="1"/>
</dbReference>
<reference evidence="22" key="1">
    <citation type="submission" date="2016-10" db="EMBL/GenBank/DDBJ databases">
        <authorList>
            <person name="Varghese N."/>
            <person name="Submissions S."/>
        </authorList>
    </citation>
    <scope>NUCLEOTIDE SEQUENCE [LARGE SCALE GENOMIC DNA]</scope>
    <source>
        <strain evidence="22">CGMCC 1.10658</strain>
    </source>
</reference>
<dbReference type="PROSITE" id="PS51839">
    <property type="entry name" value="4FE4S_HC3"/>
    <property type="match status" value="1"/>
</dbReference>
<keyword evidence="4" id="KW-0004">4Fe-4S</keyword>
<dbReference type="GO" id="GO:0003954">
    <property type="term" value="F:NADH dehydrogenase activity"/>
    <property type="evidence" value="ECO:0007669"/>
    <property type="project" value="TreeGrafter"/>
</dbReference>
<dbReference type="InterPro" id="IPR050123">
    <property type="entry name" value="Prok_molybdopt-oxidoreductase"/>
</dbReference>
<comment type="subunit">
    <text evidence="13">Composed of 13 different subunits. Subunits NuoCD, E, F, and G constitute the peripheral sector of the complex.</text>
</comment>
<dbReference type="GO" id="GO:0008137">
    <property type="term" value="F:NADH dehydrogenase (ubiquinone) activity"/>
    <property type="evidence" value="ECO:0007669"/>
    <property type="project" value="InterPro"/>
</dbReference>
<evidence type="ECO:0000313" key="22">
    <source>
        <dbReference type="Proteomes" id="UP000199305"/>
    </source>
</evidence>
<evidence type="ECO:0000256" key="6">
    <source>
        <dbReference type="ARBA" id="ARBA00022719"/>
    </source>
</evidence>
<dbReference type="InterPro" id="IPR036010">
    <property type="entry name" value="2Fe-2S_ferredoxin-like_sf"/>
</dbReference>
<dbReference type="GO" id="GO:0051539">
    <property type="term" value="F:4 iron, 4 sulfur cluster binding"/>
    <property type="evidence" value="ECO:0007669"/>
    <property type="project" value="UniProtKB-KW"/>
</dbReference>
<dbReference type="SUPFAM" id="SSF53706">
    <property type="entry name" value="Formate dehydrogenase/DMSO reductase, domains 1-3"/>
    <property type="match status" value="1"/>
</dbReference>
<dbReference type="PANTHER" id="PTHR43105:SF10">
    <property type="entry name" value="NADH-QUINONE OXIDOREDUCTASE SUBUNIT G"/>
    <property type="match status" value="1"/>
</dbReference>
<dbReference type="Gene3D" id="3.10.20.740">
    <property type="match status" value="1"/>
</dbReference>
<keyword evidence="9" id="KW-0408">Iron</keyword>
<dbReference type="SMART" id="SM00926">
    <property type="entry name" value="Molybdop_Fe4S4"/>
    <property type="match status" value="1"/>
</dbReference>
<evidence type="ECO:0000259" key="20">
    <source>
        <dbReference type="PROSITE" id="PS51839"/>
    </source>
</evidence>
<feature type="compositionally biased region" description="Basic and acidic residues" evidence="18">
    <location>
        <begin position="752"/>
        <end position="767"/>
    </location>
</feature>
<evidence type="ECO:0000256" key="5">
    <source>
        <dbReference type="ARBA" id="ARBA00022714"/>
    </source>
</evidence>
<gene>
    <name evidence="21" type="ORF">SAMN05216212_0886</name>
</gene>
<dbReference type="SMART" id="SM00929">
    <property type="entry name" value="NADH-G_4Fe-4S_3"/>
    <property type="match status" value="1"/>
</dbReference>
<comment type="cofactor">
    <cofactor evidence="16">
        <name>[2Fe-2S] cluster</name>
        <dbReference type="ChEBI" id="CHEBI:190135"/>
    </cofactor>
</comment>
<organism evidence="21 22">
    <name type="scientific">Microbulbifer yueqingensis</name>
    <dbReference type="NCBI Taxonomy" id="658219"/>
    <lineage>
        <taxon>Bacteria</taxon>
        <taxon>Pseudomonadati</taxon>
        <taxon>Pseudomonadota</taxon>
        <taxon>Gammaproteobacteria</taxon>
        <taxon>Cellvibrionales</taxon>
        <taxon>Microbulbiferaceae</taxon>
        <taxon>Microbulbifer</taxon>
    </lineage>
</organism>
<evidence type="ECO:0000256" key="7">
    <source>
        <dbReference type="ARBA" id="ARBA00022723"/>
    </source>
</evidence>
<dbReference type="InterPro" id="IPR010228">
    <property type="entry name" value="NADH_UbQ_OxRdtase_Gsu"/>
</dbReference>
<evidence type="ECO:0000256" key="1">
    <source>
        <dbReference type="ARBA" id="ARBA00001966"/>
    </source>
</evidence>
<dbReference type="GO" id="GO:0042773">
    <property type="term" value="P:ATP synthesis coupled electron transport"/>
    <property type="evidence" value="ECO:0007669"/>
    <property type="project" value="InterPro"/>
</dbReference>
<dbReference type="AlphaFoldDB" id="A0A1G8WX66"/>
<keyword evidence="8" id="KW-1278">Translocase</keyword>
<dbReference type="InterPro" id="IPR006963">
    <property type="entry name" value="Mopterin_OxRdtase_4Fe-4S_dom"/>
</dbReference>
<dbReference type="RefSeq" id="WP_175453018.1">
    <property type="nucleotide sequence ID" value="NZ_FNFH01000002.1"/>
</dbReference>
<feature type="region of interest" description="Disordered" evidence="18">
    <location>
        <begin position="741"/>
        <end position="773"/>
    </location>
</feature>
<dbReference type="InterPro" id="IPR019574">
    <property type="entry name" value="NADH_UbQ_OxRdtase_Gsu_4Fe4S-bd"/>
</dbReference>
<evidence type="ECO:0000256" key="8">
    <source>
        <dbReference type="ARBA" id="ARBA00022967"/>
    </source>
</evidence>
<evidence type="ECO:0000256" key="16">
    <source>
        <dbReference type="ARBA" id="ARBA00034078"/>
    </source>
</evidence>
<comment type="similarity">
    <text evidence="2">Belongs to the complex I 75 kDa subunit family.</text>
</comment>
<dbReference type="PROSITE" id="PS00643">
    <property type="entry name" value="COMPLEX1_75K_3"/>
    <property type="match status" value="1"/>
</dbReference>
<proteinExistence type="inferred from homology"/>
<dbReference type="InterPro" id="IPR000283">
    <property type="entry name" value="NADH_UbQ_OxRdtase_75kDa_su_CS"/>
</dbReference>
<feature type="domain" description="4Fe-4S Mo/W bis-MGD-type" evidence="19">
    <location>
        <begin position="223"/>
        <end position="285"/>
    </location>
</feature>
<dbReference type="Proteomes" id="UP000199305">
    <property type="component" value="Unassembled WGS sequence"/>
</dbReference>
<dbReference type="STRING" id="658219.SAMN05216212_0886"/>
<dbReference type="Gene3D" id="3.30.200.210">
    <property type="match status" value="1"/>
</dbReference>
<keyword evidence="11" id="KW-0520">NAD</keyword>